<accession>L1LAQ6</accession>
<organism evidence="3 4">
    <name type="scientific">Theileria equi strain WA</name>
    <dbReference type="NCBI Taxonomy" id="1537102"/>
    <lineage>
        <taxon>Eukaryota</taxon>
        <taxon>Sar</taxon>
        <taxon>Alveolata</taxon>
        <taxon>Apicomplexa</taxon>
        <taxon>Aconoidasida</taxon>
        <taxon>Piroplasmida</taxon>
        <taxon>Theileriidae</taxon>
        <taxon>Theileria</taxon>
    </lineage>
</organism>
<dbReference type="KEGG" id="beq:BEWA_048270"/>
<proteinExistence type="predicted"/>
<feature type="compositionally biased region" description="Low complexity" evidence="1">
    <location>
        <begin position="424"/>
        <end position="441"/>
    </location>
</feature>
<feature type="transmembrane region" description="Helical" evidence="2">
    <location>
        <begin position="492"/>
        <end position="513"/>
    </location>
</feature>
<keyword evidence="2" id="KW-0812">Transmembrane</keyword>
<dbReference type="Proteomes" id="UP000031512">
    <property type="component" value="Unassembled WGS sequence"/>
</dbReference>
<evidence type="ECO:0000313" key="3">
    <source>
        <dbReference type="EMBL" id="EKX72360.1"/>
    </source>
</evidence>
<evidence type="ECO:0000256" key="2">
    <source>
        <dbReference type="SAM" id="Phobius"/>
    </source>
</evidence>
<gene>
    <name evidence="3" type="ORF">BEWA_048270</name>
</gene>
<feature type="region of interest" description="Disordered" evidence="1">
    <location>
        <begin position="1"/>
        <end position="25"/>
    </location>
</feature>
<evidence type="ECO:0000256" key="1">
    <source>
        <dbReference type="SAM" id="MobiDB-lite"/>
    </source>
</evidence>
<keyword evidence="4" id="KW-1185">Reference proteome</keyword>
<sequence>MASKGTPSSTRNRPASVEIGKASRGGQYTDEHNIIKFTRYNDKPENGYTKYVHTVPDNCYVKTIKHDNKDQNGFDLKSQEYTEVTVYFIEYDNSSLLPLVVGITKGNGTYEYFIKEEYFNTSDRWKKDGEIKNDGTLKNRLAEINKKTSGLMVLKVDANADSKYYANGDIQAPKVNDKIEISVSQSFNSTNTYKIFTHKPKDGKMRVLTTRNASGNFYPFNPDNAYITECDSIFLYHWYKDEGNNRVLILELKSSGNAKYFKLEGGKWVPENTTETLDTALRRENCIRNGLHAVDLDKNTSGPYPCPICKTTINLTSQTPENAYTKCTHSINNSNFRSVISKRTDQDGINISSGINKVVVFHFPPSKPSPILICIPSLDKRWYKKSTKDGNKWEKIMENTPTNEHDTSKIRELLKKIQGELKKSPTPSESSTSQSGGTTTNKDTEKTTRGVETTTHTASGSGGNITSEQKPSQTTSPPPSSVAAQKAESSPVGIVVGVIVGVVLVSLVIYEGFMLRRNPEKSITTRVMSKLRGRKYPPITHDNMHVPS</sequence>
<dbReference type="GeneID" id="15803963"/>
<dbReference type="AlphaFoldDB" id="L1LAQ6"/>
<name>L1LAQ6_THEEQ</name>
<comment type="caution">
    <text evidence="3">The sequence shown here is derived from an EMBL/GenBank/DDBJ whole genome shotgun (WGS) entry which is preliminary data.</text>
</comment>
<dbReference type="EMBL" id="ACOU01000007">
    <property type="protein sequence ID" value="EKX72360.1"/>
    <property type="molecule type" value="Genomic_DNA"/>
</dbReference>
<evidence type="ECO:0000313" key="4">
    <source>
        <dbReference type="Proteomes" id="UP000031512"/>
    </source>
</evidence>
<feature type="region of interest" description="Disordered" evidence="1">
    <location>
        <begin position="419"/>
        <end position="484"/>
    </location>
</feature>
<keyword evidence="2" id="KW-0472">Membrane</keyword>
<dbReference type="VEuPathDB" id="PiroplasmaDB:BEWA_048270"/>
<feature type="compositionally biased region" description="Polar residues" evidence="1">
    <location>
        <begin position="1"/>
        <end position="13"/>
    </location>
</feature>
<protein>
    <submittedName>
        <fullName evidence="3">Uncharacterized protein</fullName>
    </submittedName>
</protein>
<dbReference type="RefSeq" id="XP_004831812.1">
    <property type="nucleotide sequence ID" value="XM_004831755.1"/>
</dbReference>
<reference evidence="3 4" key="1">
    <citation type="journal article" date="2012" name="BMC Genomics">
        <title>Comparative genomic analysis and phylogenetic position of Theileria equi.</title>
        <authorList>
            <person name="Kappmeyer L.S."/>
            <person name="Thiagarajan M."/>
            <person name="Herndon D.R."/>
            <person name="Ramsay J.D."/>
            <person name="Caler E."/>
            <person name="Djikeng A."/>
            <person name="Gillespie J.J."/>
            <person name="Lau A.O."/>
            <person name="Roalson E.H."/>
            <person name="Silva J.C."/>
            <person name="Silva M.G."/>
            <person name="Suarez C.E."/>
            <person name="Ueti M.W."/>
            <person name="Nene V.M."/>
            <person name="Mealey R.H."/>
            <person name="Knowles D.P."/>
            <person name="Brayton K.A."/>
        </authorList>
    </citation>
    <scope>NUCLEOTIDE SEQUENCE [LARGE SCALE GENOMIC DNA]</scope>
    <source>
        <strain evidence="3 4">WA</strain>
    </source>
</reference>
<keyword evidence="2" id="KW-1133">Transmembrane helix</keyword>